<evidence type="ECO:0000256" key="1">
    <source>
        <dbReference type="SAM" id="MobiDB-lite"/>
    </source>
</evidence>
<dbReference type="OrthoDB" id="252867at2759"/>
<feature type="compositionally biased region" description="Gly residues" evidence="1">
    <location>
        <begin position="27"/>
        <end position="38"/>
    </location>
</feature>
<dbReference type="Proteomes" id="UP000031737">
    <property type="component" value="Unassembled WGS sequence"/>
</dbReference>
<evidence type="ECO:0000313" key="2">
    <source>
        <dbReference type="EMBL" id="ESL10690.1"/>
    </source>
</evidence>
<proteinExistence type="predicted"/>
<keyword evidence="3" id="KW-1185">Reference proteome</keyword>
<name>A0A061J8N5_TRYRA</name>
<sequence length="160" mass="18157">MEIIDRPLSEIIKEQKIGESLRKNRRGGGGGGRGGRGGQQNPRGSARGAPRNDRGNRTTGRGGRGAGVQDQGRRHRRPLRPRGNSDRFRRLGFNFDNRGGFGAYYRRRNAVDAGDDRRDRSVKSTVTQRRGNAAFERNDRIRDSRRREALLRARSRFSRD</sequence>
<accession>A0A061J8N5</accession>
<evidence type="ECO:0000313" key="3">
    <source>
        <dbReference type="Proteomes" id="UP000031737"/>
    </source>
</evidence>
<comment type="caution">
    <text evidence="2">The sequence shown here is derived from an EMBL/GenBank/DDBJ whole genome shotgun (WGS) entry which is preliminary data.</text>
</comment>
<organism evidence="2 3">
    <name type="scientific">Trypanosoma rangeli SC58</name>
    <dbReference type="NCBI Taxonomy" id="429131"/>
    <lineage>
        <taxon>Eukaryota</taxon>
        <taxon>Discoba</taxon>
        <taxon>Euglenozoa</taxon>
        <taxon>Kinetoplastea</taxon>
        <taxon>Metakinetoplastina</taxon>
        <taxon>Trypanosomatida</taxon>
        <taxon>Trypanosomatidae</taxon>
        <taxon>Trypanosoma</taxon>
        <taxon>Herpetosoma</taxon>
    </lineage>
</organism>
<dbReference type="EMBL" id="AUPL01001572">
    <property type="protein sequence ID" value="ESL10690.1"/>
    <property type="molecule type" value="Genomic_DNA"/>
</dbReference>
<reference evidence="2" key="1">
    <citation type="submission" date="2013-07" db="EMBL/GenBank/DDBJ databases">
        <authorList>
            <person name="Stoco P.H."/>
            <person name="Wagner G."/>
            <person name="Gerber A."/>
            <person name="Zaha A."/>
            <person name="Thompson C."/>
            <person name="Bartholomeu D.C."/>
            <person name="Luckemeyer D.D."/>
            <person name="Bahia D."/>
            <person name="Loreto E."/>
            <person name="Prestes E.B."/>
            <person name="Lima F.M."/>
            <person name="Rodrigues-Luiz G."/>
            <person name="Vallejo G.A."/>
            <person name="Filho J.F."/>
            <person name="Monteiro K.M."/>
            <person name="Tyler K.M."/>
            <person name="de Almeida L.G."/>
            <person name="Ortiz M.F."/>
            <person name="Siervo M.A."/>
            <person name="de Moraes M.H."/>
            <person name="Cunha O.L."/>
            <person name="Mendonca-Neto R."/>
            <person name="Silva R."/>
            <person name="Teixeira S.M."/>
            <person name="Murta S.M."/>
            <person name="Sincero T.C."/>
            <person name="Mendes T.A."/>
            <person name="Urmenyi T.P."/>
            <person name="Silva V.G."/>
            <person name="da Rocha W.D."/>
            <person name="Andersson B."/>
            <person name="Romanha A.J."/>
            <person name="Steindel M."/>
            <person name="de Vasconcelos A.T."/>
            <person name="Grisard E.C."/>
        </authorList>
    </citation>
    <scope>NUCLEOTIDE SEQUENCE [LARGE SCALE GENOMIC DNA]</scope>
    <source>
        <strain evidence="2">SC58</strain>
    </source>
</reference>
<protein>
    <submittedName>
        <fullName evidence="2">Uncharacterized protein</fullName>
    </submittedName>
</protein>
<gene>
    <name evidence="2" type="ORF">TRSC58_01572</name>
</gene>
<dbReference type="AlphaFoldDB" id="A0A061J8N5"/>
<dbReference type="VEuPathDB" id="TriTrypDB:TRSC58_01572"/>
<feature type="region of interest" description="Disordered" evidence="1">
    <location>
        <begin position="15"/>
        <end position="93"/>
    </location>
</feature>